<dbReference type="EC" id="1.-.-.-" evidence="3"/>
<sequence length="262" mass="26952">MDSPNQKKPHGTSSTTTPRTVLVTGAGTGIGRATARAFADEGAHVVAVGRRAAPLAETAAHAPSRISPLVADVTADDGPETIVRTVLDRHGGIDVLVNNAGIVTTQSLRTYTRAAVEPQLATNLLAPVLLVQAALPAMEERRGVIVNVTTSVGQRAWPGNSLYAAGKAALEVLTRSWAVELAPLGIRVAAVAPGAIDTPIADHSGLTPEQRAAIRAWQLDHTPLGRIGRPGEVAWAITQLASPQASFITGVVLPVDGGAVVG</sequence>
<accession>A0ABV2XRA3</accession>
<dbReference type="PRINTS" id="PR00081">
    <property type="entry name" value="GDHRDH"/>
</dbReference>
<evidence type="ECO:0000313" key="3">
    <source>
        <dbReference type="EMBL" id="MEU2266536.1"/>
    </source>
</evidence>
<proteinExistence type="predicted"/>
<comment type="caution">
    <text evidence="3">The sequence shown here is derived from an EMBL/GenBank/DDBJ whole genome shotgun (WGS) entry which is preliminary data.</text>
</comment>
<dbReference type="PANTHER" id="PTHR43975:SF2">
    <property type="entry name" value="EG:BACR7A4.14 PROTEIN-RELATED"/>
    <property type="match status" value="1"/>
</dbReference>
<feature type="domain" description="Ketoreductase" evidence="2">
    <location>
        <begin position="19"/>
        <end position="199"/>
    </location>
</feature>
<name>A0ABV2XRA3_9ACTN</name>
<feature type="region of interest" description="Disordered" evidence="1">
    <location>
        <begin position="1"/>
        <end position="20"/>
    </location>
</feature>
<protein>
    <submittedName>
        <fullName evidence="3">SDR family oxidoreductase</fullName>
        <ecNumber evidence="3">1.-.-.-</ecNumber>
    </submittedName>
</protein>
<dbReference type="GO" id="GO:0016491">
    <property type="term" value="F:oxidoreductase activity"/>
    <property type="evidence" value="ECO:0007669"/>
    <property type="project" value="UniProtKB-KW"/>
</dbReference>
<gene>
    <name evidence="3" type="ORF">ABZ568_08880</name>
</gene>
<evidence type="ECO:0000259" key="2">
    <source>
        <dbReference type="SMART" id="SM00822"/>
    </source>
</evidence>
<dbReference type="Proteomes" id="UP001550603">
    <property type="component" value="Unassembled WGS sequence"/>
</dbReference>
<dbReference type="SUPFAM" id="SSF51735">
    <property type="entry name" value="NAD(P)-binding Rossmann-fold domains"/>
    <property type="match status" value="1"/>
</dbReference>
<dbReference type="InterPro" id="IPR002347">
    <property type="entry name" value="SDR_fam"/>
</dbReference>
<dbReference type="PANTHER" id="PTHR43975">
    <property type="entry name" value="ZGC:101858"/>
    <property type="match status" value="1"/>
</dbReference>
<dbReference type="PRINTS" id="PR00080">
    <property type="entry name" value="SDRFAMILY"/>
</dbReference>
<dbReference type="InterPro" id="IPR036291">
    <property type="entry name" value="NAD(P)-bd_dom_sf"/>
</dbReference>
<reference evidence="3 4" key="1">
    <citation type="submission" date="2024-06" db="EMBL/GenBank/DDBJ databases">
        <title>The Natural Products Discovery Center: Release of the First 8490 Sequenced Strains for Exploring Actinobacteria Biosynthetic Diversity.</title>
        <authorList>
            <person name="Kalkreuter E."/>
            <person name="Kautsar S.A."/>
            <person name="Yang D."/>
            <person name="Bader C.D."/>
            <person name="Teijaro C.N."/>
            <person name="Fluegel L."/>
            <person name="Davis C.M."/>
            <person name="Simpson J.R."/>
            <person name="Lauterbach L."/>
            <person name="Steele A.D."/>
            <person name="Gui C."/>
            <person name="Meng S."/>
            <person name="Li G."/>
            <person name="Viehrig K."/>
            <person name="Ye F."/>
            <person name="Su P."/>
            <person name="Kiefer A.F."/>
            <person name="Nichols A."/>
            <person name="Cepeda A.J."/>
            <person name="Yan W."/>
            <person name="Fan B."/>
            <person name="Jiang Y."/>
            <person name="Adhikari A."/>
            <person name="Zheng C.-J."/>
            <person name="Schuster L."/>
            <person name="Cowan T.M."/>
            <person name="Smanski M.J."/>
            <person name="Chevrette M.G."/>
            <person name="De Carvalho L.P.S."/>
            <person name="Shen B."/>
        </authorList>
    </citation>
    <scope>NUCLEOTIDE SEQUENCE [LARGE SCALE GENOMIC DNA]</scope>
    <source>
        <strain evidence="3 4">NPDC019583</strain>
    </source>
</reference>
<keyword evidence="4" id="KW-1185">Reference proteome</keyword>
<feature type="compositionally biased region" description="Polar residues" evidence="1">
    <location>
        <begin position="1"/>
        <end position="19"/>
    </location>
</feature>
<organism evidence="3 4">
    <name type="scientific">Streptomyces olindensis</name>
    <dbReference type="NCBI Taxonomy" id="358823"/>
    <lineage>
        <taxon>Bacteria</taxon>
        <taxon>Bacillati</taxon>
        <taxon>Actinomycetota</taxon>
        <taxon>Actinomycetes</taxon>
        <taxon>Kitasatosporales</taxon>
        <taxon>Streptomycetaceae</taxon>
        <taxon>Streptomyces</taxon>
    </lineage>
</organism>
<dbReference type="Gene3D" id="3.40.50.720">
    <property type="entry name" value="NAD(P)-binding Rossmann-like Domain"/>
    <property type="match status" value="1"/>
</dbReference>
<keyword evidence="3" id="KW-0560">Oxidoreductase</keyword>
<evidence type="ECO:0000256" key="1">
    <source>
        <dbReference type="SAM" id="MobiDB-lite"/>
    </source>
</evidence>
<dbReference type="EMBL" id="JBEYBN010000009">
    <property type="protein sequence ID" value="MEU2266536.1"/>
    <property type="molecule type" value="Genomic_DNA"/>
</dbReference>
<evidence type="ECO:0000313" key="4">
    <source>
        <dbReference type="Proteomes" id="UP001550603"/>
    </source>
</evidence>
<dbReference type="Pfam" id="PF13561">
    <property type="entry name" value="adh_short_C2"/>
    <property type="match status" value="1"/>
</dbReference>
<dbReference type="RefSeq" id="WP_359786873.1">
    <property type="nucleotide sequence ID" value="NZ_JBEYBN010000009.1"/>
</dbReference>
<dbReference type="InterPro" id="IPR057326">
    <property type="entry name" value="KR_dom"/>
</dbReference>
<dbReference type="SMART" id="SM00822">
    <property type="entry name" value="PKS_KR"/>
    <property type="match status" value="1"/>
</dbReference>
<dbReference type="CDD" id="cd05233">
    <property type="entry name" value="SDR_c"/>
    <property type="match status" value="1"/>
</dbReference>